<dbReference type="EMBL" id="SLWR01000002">
    <property type="protein sequence ID" value="TCO50319.1"/>
    <property type="molecule type" value="Genomic_DNA"/>
</dbReference>
<evidence type="ECO:0000256" key="1">
    <source>
        <dbReference type="SAM" id="Phobius"/>
    </source>
</evidence>
<keyword evidence="1" id="KW-0812">Transmembrane</keyword>
<proteinExistence type="predicted"/>
<sequence>MDEAAIAVLIVILLGAAGITWGIVALVRRQQYIKSLRDRGWIFVNSPAFDAVERLGNPPFGLGFRRRPDDQIAGLTSLGRPFQVIEYSSEHWSGWVGMVTLSRRLPELWITGGETQPRYGVEAVMVPSQLGPGWQVGALDPAFAAAVLTPQVCEQLNVMAAGGPGVNLSIDGDQLVMLDPPRKEVELLAYWLEVLATVAAVIDDTPLDHWIQPVKPWGMTFYHHPDWQWIGVDDSLLQTTPVTQSGHDHSTSEVIRGRDGDGPPFVAFTHHWKTTRTETYTDSEGRSQTRTVVENHSEPILGFQLPIRMPWLQVANRGRGITFESEAFNKQFSVTAQDPKFAYDVIHPRQMEYLMANPPAPFRIVDDWAWFSTGVHNQPAIAHSSHFLRGFLSRIPRFAWRNLGLPDTPYPPQDRTPVPDHGE</sequence>
<gene>
    <name evidence="2" type="ORF">EV646_102393</name>
</gene>
<reference evidence="2 3" key="1">
    <citation type="journal article" date="2015" name="Stand. Genomic Sci.">
        <title>Genomic Encyclopedia of Bacterial and Archaeal Type Strains, Phase III: the genomes of soil and plant-associated and newly described type strains.</title>
        <authorList>
            <person name="Whitman W.B."/>
            <person name="Woyke T."/>
            <person name="Klenk H.P."/>
            <person name="Zhou Y."/>
            <person name="Lilburn T.G."/>
            <person name="Beck B.J."/>
            <person name="De Vos P."/>
            <person name="Vandamme P."/>
            <person name="Eisen J.A."/>
            <person name="Garrity G."/>
            <person name="Hugenholtz P."/>
            <person name="Kyrpides N.C."/>
        </authorList>
    </citation>
    <scope>NUCLEOTIDE SEQUENCE [LARGE SCALE GENOMIC DNA]</scope>
    <source>
        <strain evidence="2 3">VKM Ac-2541</strain>
    </source>
</reference>
<evidence type="ECO:0000313" key="3">
    <source>
        <dbReference type="Proteomes" id="UP000295573"/>
    </source>
</evidence>
<keyword evidence="1" id="KW-0472">Membrane</keyword>
<keyword evidence="3" id="KW-1185">Reference proteome</keyword>
<accession>A0A4R2J1X5</accession>
<feature type="transmembrane region" description="Helical" evidence="1">
    <location>
        <begin position="6"/>
        <end position="27"/>
    </location>
</feature>
<protein>
    <submittedName>
        <fullName evidence="2">Uncharacterized protein</fullName>
    </submittedName>
</protein>
<dbReference type="OrthoDB" id="190895at2"/>
<evidence type="ECO:0000313" key="2">
    <source>
        <dbReference type="EMBL" id="TCO50319.1"/>
    </source>
</evidence>
<keyword evidence="1" id="KW-1133">Transmembrane helix</keyword>
<dbReference type="AlphaFoldDB" id="A0A4R2J1X5"/>
<name>A0A4R2J1X5_9ACTN</name>
<comment type="caution">
    <text evidence="2">The sequence shown here is derived from an EMBL/GenBank/DDBJ whole genome shotgun (WGS) entry which is preliminary data.</text>
</comment>
<organism evidence="2 3">
    <name type="scientific">Kribbella antiqua</name>
    <dbReference type="NCBI Taxonomy" id="2512217"/>
    <lineage>
        <taxon>Bacteria</taxon>
        <taxon>Bacillati</taxon>
        <taxon>Actinomycetota</taxon>
        <taxon>Actinomycetes</taxon>
        <taxon>Propionibacteriales</taxon>
        <taxon>Kribbellaceae</taxon>
        <taxon>Kribbella</taxon>
    </lineage>
</organism>
<dbReference type="RefSeq" id="WP_132145585.1">
    <property type="nucleotide sequence ID" value="NZ_SLWR01000002.1"/>
</dbReference>
<dbReference type="Proteomes" id="UP000295573">
    <property type="component" value="Unassembled WGS sequence"/>
</dbReference>